<organism evidence="2 3">
    <name type="scientific">Oryza meyeriana var. granulata</name>
    <dbReference type="NCBI Taxonomy" id="110450"/>
    <lineage>
        <taxon>Eukaryota</taxon>
        <taxon>Viridiplantae</taxon>
        <taxon>Streptophyta</taxon>
        <taxon>Embryophyta</taxon>
        <taxon>Tracheophyta</taxon>
        <taxon>Spermatophyta</taxon>
        <taxon>Magnoliopsida</taxon>
        <taxon>Liliopsida</taxon>
        <taxon>Poales</taxon>
        <taxon>Poaceae</taxon>
        <taxon>BOP clade</taxon>
        <taxon>Oryzoideae</taxon>
        <taxon>Oryzeae</taxon>
        <taxon>Oryzinae</taxon>
        <taxon>Oryza</taxon>
        <taxon>Oryza meyeriana</taxon>
    </lineage>
</organism>
<keyword evidence="1" id="KW-0175">Coiled coil</keyword>
<gene>
    <name evidence="2" type="ORF">E2562_027155</name>
</gene>
<reference evidence="2 3" key="1">
    <citation type="submission" date="2019-11" db="EMBL/GenBank/DDBJ databases">
        <title>Whole genome sequence of Oryza granulata.</title>
        <authorList>
            <person name="Li W."/>
        </authorList>
    </citation>
    <scope>NUCLEOTIDE SEQUENCE [LARGE SCALE GENOMIC DNA]</scope>
    <source>
        <strain evidence="3">cv. Menghai</strain>
        <tissue evidence="2">Leaf</tissue>
    </source>
</reference>
<feature type="coiled-coil region" evidence="1">
    <location>
        <begin position="24"/>
        <end position="77"/>
    </location>
</feature>
<accession>A0A6G1EQ22</accession>
<keyword evidence="3" id="KW-1185">Reference proteome</keyword>
<dbReference type="Proteomes" id="UP000479710">
    <property type="component" value="Unassembled WGS sequence"/>
</dbReference>
<proteinExistence type="predicted"/>
<dbReference type="EMBL" id="SPHZ02000003">
    <property type="protein sequence ID" value="KAF0926721.1"/>
    <property type="molecule type" value="Genomic_DNA"/>
</dbReference>
<evidence type="ECO:0000313" key="2">
    <source>
        <dbReference type="EMBL" id="KAF0926721.1"/>
    </source>
</evidence>
<dbReference type="AlphaFoldDB" id="A0A6G1EQ22"/>
<comment type="caution">
    <text evidence="2">The sequence shown here is derived from an EMBL/GenBank/DDBJ whole genome shotgun (WGS) entry which is preliminary data.</text>
</comment>
<name>A0A6G1EQ22_9ORYZ</name>
<protein>
    <submittedName>
        <fullName evidence="2">Uncharacterized protein</fullName>
    </submittedName>
</protein>
<evidence type="ECO:0000313" key="3">
    <source>
        <dbReference type="Proteomes" id="UP000479710"/>
    </source>
</evidence>
<evidence type="ECO:0000256" key="1">
    <source>
        <dbReference type="SAM" id="Coils"/>
    </source>
</evidence>
<sequence length="80" mass="9485">MRWLTSIGGSRPGRWRSMTRWLHLNRLLAEIDELRDCLDSVSQREMVMFDRRLKLKLDRLQRSAAQLDKDMAVLRVQMAG</sequence>